<keyword evidence="4" id="KW-1185">Reference proteome</keyword>
<dbReference type="RefSeq" id="WP_307405453.1">
    <property type="nucleotide sequence ID" value="NZ_JAUSUR010000001.1"/>
</dbReference>
<evidence type="ECO:0000313" key="4">
    <source>
        <dbReference type="Proteomes" id="UP001230220"/>
    </source>
</evidence>
<dbReference type="NCBIfam" id="TIGR02543">
    <property type="entry name" value="List_Bact_rpt"/>
    <property type="match status" value="3"/>
</dbReference>
<comment type="subcellular location">
    <subcellularLocation>
        <location evidence="1">Cell envelope</location>
    </subcellularLocation>
</comment>
<dbReference type="InterPro" id="IPR013783">
    <property type="entry name" value="Ig-like_fold"/>
</dbReference>
<dbReference type="Pfam" id="PF09479">
    <property type="entry name" value="Flg_new"/>
    <property type="match status" value="4"/>
</dbReference>
<feature type="region of interest" description="Disordered" evidence="2">
    <location>
        <begin position="1027"/>
        <end position="1056"/>
    </location>
</feature>
<evidence type="ECO:0000313" key="3">
    <source>
        <dbReference type="EMBL" id="MDQ0359929.1"/>
    </source>
</evidence>
<comment type="caution">
    <text evidence="3">The sequence shown here is derived from an EMBL/GenBank/DDBJ whole genome shotgun (WGS) entry which is preliminary data.</text>
</comment>
<accession>A0ABU0DZI8</accession>
<evidence type="ECO:0000256" key="2">
    <source>
        <dbReference type="SAM" id="MobiDB-lite"/>
    </source>
</evidence>
<dbReference type="InterPro" id="IPR011050">
    <property type="entry name" value="Pectin_lyase_fold/virulence"/>
</dbReference>
<dbReference type="InterPro" id="IPR042229">
    <property type="entry name" value="Listeria/Bacterioides_rpt_sf"/>
</dbReference>
<evidence type="ECO:0000256" key="1">
    <source>
        <dbReference type="ARBA" id="ARBA00004196"/>
    </source>
</evidence>
<dbReference type="SUPFAM" id="SSF51126">
    <property type="entry name" value="Pectin lyase-like"/>
    <property type="match status" value="1"/>
</dbReference>
<dbReference type="EMBL" id="JAUSUR010000001">
    <property type="protein sequence ID" value="MDQ0359929.1"/>
    <property type="molecule type" value="Genomic_DNA"/>
</dbReference>
<sequence length="1087" mass="117183">MRRVVKVFGILTLVLASIIPVNYVARANEEATEPKVQIVADDITVNKGDEEFTLLDGVSATDEQGNEVEVSILDDGLFDITATGEYTVIYQAVDSTDGSEVTKERVVTVIENTEDDEDTKEITEEVTDEVISVKKTKTQKQLRSGSKTVNTVSELEDAVNNASEDAVITLNPSGFTSANVTLKMPNTNVVIEGNNLTWTNGKISVNNAGSGSLTIQNLIVDGTGFNDTLLAVSHSNGQLNLNHMTFTKATAGATNISTSNSAKTIFNYTLFSDNTASNTAPAVKLNGASYVEINNSTIENSIGYGAGYECGAIASKFYTGTLNINNTILRNNINKCSFSGQFGGGGGAMSMHYLQGKIIINESYFYNNQTNGSEGNVSSTFDGGAIYVIDGQAGATIDINKTTFDSNLAWDDGGAMMIQGTGMPGLATTITDSTFFNNQAYGLTGGNRSGGAIQFFKNGGKTTMTNKVEGTTFTGNVSGCKDTKVSQQGGAIGLSGAGTLAISTVTYNNSVYIGNQVYGTNGEVNTASSYKDVSNSPLSSVLKVNVVNADKGASPTTTALDAFGSYGASLQPNLTSIKVGVEQSPLKTIPIKPEGITDNKSANVISGSDGRNYTRYKDFGSVESSWIKYDANGGNFNLDALTSYDGSVYYEGTTPTTYYDVGVTASTSTVVGETTLDISAPSDKKFIGWSTDPNAKTAMEDYTPGKSISYVNDNQTLYAVYGDKTFKVTYDGNESDGGSVPVDPTEYSKDADVTVKGQESMTKTSHKFVGWNTLRGGTGQSYTKDQTFTITKDTTLYAQWEELYTVTFDSREGSAVPSQTGLDKGALVKEPTPPTRDGYEFTGWYKEPETTTEWKFNTDTIAGHTTLYAGWEELYTVTFDTQGGSTVQPQTGLKTGAYVNKPVEPLKEGYTFAGWHKDTECSTIWKFADDTISGHTTLYAKWNEIEKEKELYTVTFDTQGGSLVESQSNLEKGVLVKEPEIPTKQGYYFVGWYTDLEYVTVWNFNKDTVSQDITLYAKWSKEIIVNPVEPNKPTHPSKKPNATLDNKKTEQPKTGDSTNLTKLLTLLGVSSIITVLVIMKRHNSNKK</sequence>
<protein>
    <submittedName>
        <fullName evidence="3">Repeat protein (TIGR02543 family)</fullName>
    </submittedName>
</protein>
<gene>
    <name evidence="3" type="ORF">J2S15_000660</name>
</gene>
<organism evidence="3 4">
    <name type="scientific">Breznakia pachnodae</name>
    <dbReference type="NCBI Taxonomy" id="265178"/>
    <lineage>
        <taxon>Bacteria</taxon>
        <taxon>Bacillati</taxon>
        <taxon>Bacillota</taxon>
        <taxon>Erysipelotrichia</taxon>
        <taxon>Erysipelotrichales</taxon>
        <taxon>Erysipelotrichaceae</taxon>
        <taxon>Breznakia</taxon>
    </lineage>
</organism>
<dbReference type="Gene3D" id="2.60.40.4270">
    <property type="entry name" value="Listeria-Bacteroides repeat domain"/>
    <property type="match status" value="4"/>
</dbReference>
<name>A0ABU0DZI8_9FIRM</name>
<dbReference type="Gene3D" id="2.60.40.10">
    <property type="entry name" value="Immunoglobulins"/>
    <property type="match status" value="1"/>
</dbReference>
<dbReference type="InterPro" id="IPR013378">
    <property type="entry name" value="InlB-like_B-rpt"/>
</dbReference>
<proteinExistence type="predicted"/>
<reference evidence="3 4" key="1">
    <citation type="submission" date="2023-07" db="EMBL/GenBank/DDBJ databases">
        <title>Genomic Encyclopedia of Type Strains, Phase IV (KMG-IV): sequencing the most valuable type-strain genomes for metagenomic binning, comparative biology and taxonomic classification.</title>
        <authorList>
            <person name="Goeker M."/>
        </authorList>
    </citation>
    <scope>NUCLEOTIDE SEQUENCE [LARGE SCALE GENOMIC DNA]</scope>
    <source>
        <strain evidence="3 4">DSM 16784</strain>
    </source>
</reference>
<dbReference type="Proteomes" id="UP001230220">
    <property type="component" value="Unassembled WGS sequence"/>
</dbReference>